<feature type="non-terminal residue" evidence="2">
    <location>
        <position position="1"/>
    </location>
</feature>
<dbReference type="AlphaFoldDB" id="A0ABD0P9C8"/>
<comment type="caution">
    <text evidence="2">The sequence shown here is derived from an EMBL/GenBank/DDBJ whole genome shotgun (WGS) entry which is preliminary data.</text>
</comment>
<dbReference type="InterPro" id="IPR036213">
    <property type="entry name" value="Calpain_III_sf"/>
</dbReference>
<sequence length="62" mass="7281">FSAEFFNDKMPVEMKSFQNLREVMGFFWLEPGEYLIIPCTENPGETASFVLSIFSKHETHFE</sequence>
<name>A0ABD0P9C8_CIRMR</name>
<dbReference type="Pfam" id="PF01067">
    <property type="entry name" value="Calpain_III"/>
    <property type="match status" value="1"/>
</dbReference>
<organism evidence="2 3">
    <name type="scientific">Cirrhinus mrigala</name>
    <name type="common">Mrigala</name>
    <dbReference type="NCBI Taxonomy" id="683832"/>
    <lineage>
        <taxon>Eukaryota</taxon>
        <taxon>Metazoa</taxon>
        <taxon>Chordata</taxon>
        <taxon>Craniata</taxon>
        <taxon>Vertebrata</taxon>
        <taxon>Euteleostomi</taxon>
        <taxon>Actinopterygii</taxon>
        <taxon>Neopterygii</taxon>
        <taxon>Teleostei</taxon>
        <taxon>Ostariophysi</taxon>
        <taxon>Cypriniformes</taxon>
        <taxon>Cyprinidae</taxon>
        <taxon>Labeoninae</taxon>
        <taxon>Labeonini</taxon>
        <taxon>Cirrhinus</taxon>
    </lineage>
</organism>
<evidence type="ECO:0000313" key="2">
    <source>
        <dbReference type="EMBL" id="KAL0170495.1"/>
    </source>
</evidence>
<protein>
    <recommendedName>
        <fullName evidence="1">Peptidase C2 calpain large subunit domain-containing protein</fullName>
    </recommendedName>
</protein>
<proteinExistence type="predicted"/>
<feature type="domain" description="Peptidase C2 calpain large subunit" evidence="1">
    <location>
        <begin position="3"/>
        <end position="54"/>
    </location>
</feature>
<dbReference type="SUPFAM" id="SSF49758">
    <property type="entry name" value="Calpain large subunit, middle domain (domain III)"/>
    <property type="match status" value="1"/>
</dbReference>
<evidence type="ECO:0000259" key="1">
    <source>
        <dbReference type="Pfam" id="PF01067"/>
    </source>
</evidence>
<evidence type="ECO:0000313" key="3">
    <source>
        <dbReference type="Proteomes" id="UP001529510"/>
    </source>
</evidence>
<accession>A0ABD0P9C8</accession>
<dbReference type="InterPro" id="IPR022682">
    <property type="entry name" value="Calpain_domain_III"/>
</dbReference>
<gene>
    <name evidence="2" type="ORF">M9458_035091</name>
</gene>
<keyword evidence="3" id="KW-1185">Reference proteome</keyword>
<dbReference type="Proteomes" id="UP001529510">
    <property type="component" value="Unassembled WGS sequence"/>
</dbReference>
<dbReference type="Gene3D" id="2.60.120.380">
    <property type="match status" value="1"/>
</dbReference>
<reference evidence="2 3" key="1">
    <citation type="submission" date="2024-05" db="EMBL/GenBank/DDBJ databases">
        <title>Genome sequencing and assembly of Indian major carp, Cirrhinus mrigala (Hamilton, 1822).</title>
        <authorList>
            <person name="Mohindra V."/>
            <person name="Chowdhury L.M."/>
            <person name="Lal K."/>
            <person name="Jena J.K."/>
        </authorList>
    </citation>
    <scope>NUCLEOTIDE SEQUENCE [LARGE SCALE GENOMIC DNA]</scope>
    <source>
        <strain evidence="2">CM1030</strain>
        <tissue evidence="2">Blood</tissue>
    </source>
</reference>
<dbReference type="EMBL" id="JAMKFB020000017">
    <property type="protein sequence ID" value="KAL0170495.1"/>
    <property type="molecule type" value="Genomic_DNA"/>
</dbReference>